<feature type="domain" description="DSBA-like thioredoxin" evidence="1">
    <location>
        <begin position="15"/>
        <end position="210"/>
    </location>
</feature>
<organism evidence="2 3">
    <name type="scientific">[Torrubiella] hemipterigena</name>
    <dbReference type="NCBI Taxonomy" id="1531966"/>
    <lineage>
        <taxon>Eukaryota</taxon>
        <taxon>Fungi</taxon>
        <taxon>Dikarya</taxon>
        <taxon>Ascomycota</taxon>
        <taxon>Pezizomycotina</taxon>
        <taxon>Sordariomycetes</taxon>
        <taxon>Hypocreomycetidae</taxon>
        <taxon>Hypocreales</taxon>
        <taxon>Clavicipitaceae</taxon>
        <taxon>Clavicipitaceae incertae sedis</taxon>
        <taxon>'Torrubiella' clade</taxon>
    </lineage>
</organism>
<dbReference type="InterPro" id="IPR036249">
    <property type="entry name" value="Thioredoxin-like_sf"/>
</dbReference>
<keyword evidence="3" id="KW-1185">Reference proteome</keyword>
<dbReference type="SUPFAM" id="SSF52833">
    <property type="entry name" value="Thioredoxin-like"/>
    <property type="match status" value="1"/>
</dbReference>
<protein>
    <recommendedName>
        <fullName evidence="1">DSBA-like thioredoxin domain-containing protein</fullName>
    </recommendedName>
</protein>
<dbReference type="Pfam" id="PF01323">
    <property type="entry name" value="DSBA"/>
    <property type="match status" value="1"/>
</dbReference>
<dbReference type="Gene3D" id="3.40.30.10">
    <property type="entry name" value="Glutaredoxin"/>
    <property type="match status" value="1"/>
</dbReference>
<dbReference type="InterPro" id="IPR011767">
    <property type="entry name" value="GLR_AS"/>
</dbReference>
<dbReference type="EMBL" id="CDHN01000003">
    <property type="protein sequence ID" value="CEJ91111.1"/>
    <property type="molecule type" value="Genomic_DNA"/>
</dbReference>
<dbReference type="GO" id="GO:0016491">
    <property type="term" value="F:oxidoreductase activity"/>
    <property type="evidence" value="ECO:0007669"/>
    <property type="project" value="InterPro"/>
</dbReference>
<evidence type="ECO:0000313" key="3">
    <source>
        <dbReference type="Proteomes" id="UP000039046"/>
    </source>
</evidence>
<dbReference type="PANTHER" id="PTHR13887:SF41">
    <property type="entry name" value="THIOREDOXIN SUPERFAMILY PROTEIN"/>
    <property type="match status" value="1"/>
</dbReference>
<accession>A0A0A1T1Q6</accession>
<dbReference type="Proteomes" id="UP000039046">
    <property type="component" value="Unassembled WGS sequence"/>
</dbReference>
<dbReference type="OrthoDB" id="1930760at2759"/>
<evidence type="ECO:0000313" key="2">
    <source>
        <dbReference type="EMBL" id="CEJ91111.1"/>
    </source>
</evidence>
<evidence type="ECO:0000259" key="1">
    <source>
        <dbReference type="Pfam" id="PF01323"/>
    </source>
</evidence>
<reference evidence="2 3" key="1">
    <citation type="journal article" date="2015" name="Genome Announc.">
        <title>Draft Genome Sequence and Gene Annotation of the Entomopathogenic Fungus Verticillium hemipterigenum.</title>
        <authorList>
            <person name="Horn F."/>
            <person name="Habel A."/>
            <person name="Scharf D.H."/>
            <person name="Dworschak J."/>
            <person name="Brakhage A.A."/>
            <person name="Guthke R."/>
            <person name="Hertweck C."/>
            <person name="Linde J."/>
        </authorList>
    </citation>
    <scope>NUCLEOTIDE SEQUENCE [LARGE SCALE GENOMIC DNA]</scope>
</reference>
<dbReference type="InterPro" id="IPR001853">
    <property type="entry name" value="DSBA-like_thioredoxin_dom"/>
</dbReference>
<dbReference type="AlphaFoldDB" id="A0A0A1T1Q6"/>
<dbReference type="PANTHER" id="PTHR13887">
    <property type="entry name" value="GLUTATHIONE S-TRANSFERASE KAPPA"/>
    <property type="match status" value="1"/>
</dbReference>
<proteinExistence type="predicted"/>
<dbReference type="HOGENOM" id="CLU_069253_0_1_1"/>
<name>A0A0A1T1Q6_9HYPO</name>
<sequence>MMAPIVKSRVLIPMEIYADFVCPWCFITKRALEKVMAKFTSKHPEVEFEVTWRPYYVTAMFTGKVNRRDFVLKALGSQSEADALMERIQGAADEQGMSITWNGNFGPMQNAHKLVALALRRHGVAVQARVVERLFHDQFVLGKDIFDDDWLVTVGREAAGLDEDDVRLELADQDAGKRLDREVDQAREIKGIDAVPHVIVLDRFKVGGYQEKEVYEDLFNKIFMERIL</sequence>
<gene>
    <name evidence="2" type="ORF">VHEMI06847</name>
</gene>
<dbReference type="CDD" id="cd03024">
    <property type="entry name" value="DsbA_FrnE"/>
    <property type="match status" value="1"/>
</dbReference>
<dbReference type="PROSITE" id="PS00195">
    <property type="entry name" value="GLUTAREDOXIN_1"/>
    <property type="match status" value="1"/>
</dbReference>